<comment type="caution">
    <text evidence="2">The sequence shown here is derived from an EMBL/GenBank/DDBJ whole genome shotgun (WGS) entry which is preliminary data.</text>
</comment>
<reference evidence="2" key="1">
    <citation type="submission" date="2021-02" db="EMBL/GenBank/DDBJ databases">
        <title>Psilocybe cubensis genome.</title>
        <authorList>
            <person name="Mckernan K.J."/>
            <person name="Crawford S."/>
            <person name="Trippe A."/>
            <person name="Kane L.T."/>
            <person name="Mclaughlin S."/>
        </authorList>
    </citation>
    <scope>NUCLEOTIDE SEQUENCE [LARGE SCALE GENOMIC DNA]</scope>
    <source>
        <strain evidence="2">MGC-MH-2018</strain>
    </source>
</reference>
<feature type="transmembrane region" description="Helical" evidence="1">
    <location>
        <begin position="39"/>
        <end position="60"/>
    </location>
</feature>
<dbReference type="AlphaFoldDB" id="A0A8H7XNP9"/>
<feature type="transmembrane region" description="Helical" evidence="1">
    <location>
        <begin position="156"/>
        <end position="177"/>
    </location>
</feature>
<evidence type="ECO:0000313" key="2">
    <source>
        <dbReference type="EMBL" id="KAG5164576.1"/>
    </source>
</evidence>
<feature type="transmembrane region" description="Helical" evidence="1">
    <location>
        <begin position="197"/>
        <end position="216"/>
    </location>
</feature>
<sequence>MVCLAQLAIQWYALQWEFIINGKTRQDSYLAILQNPEALVLASFVTSYSVVVIADGLLIWRCFYVWNRSLRIIAIPFLLFVAETGMILAAIIINGINGSLVLTQKQAMIMNNLLAAGFFVSFGTSLSTTLLIAYRIWTVYKLDGKPLRRFKSVLDIIIQSAAINSVALLLTAITLIIPDSGNIFNAPLFALGNYAKAFFVAISGLAPTIMVARIAFIDDDSGNTFIPSQTQRLSNLQFGGGMSTQDRSVTQDMYRYSDAGAKIQNEEGV</sequence>
<keyword evidence="1" id="KW-0472">Membrane</keyword>
<organism evidence="2">
    <name type="scientific">Psilocybe cubensis</name>
    <name type="common">Psychedelic mushroom</name>
    <name type="synonym">Stropharia cubensis</name>
    <dbReference type="NCBI Taxonomy" id="181762"/>
    <lineage>
        <taxon>Eukaryota</taxon>
        <taxon>Fungi</taxon>
        <taxon>Dikarya</taxon>
        <taxon>Basidiomycota</taxon>
        <taxon>Agaricomycotina</taxon>
        <taxon>Agaricomycetes</taxon>
        <taxon>Agaricomycetidae</taxon>
        <taxon>Agaricales</taxon>
        <taxon>Agaricineae</taxon>
        <taxon>Strophariaceae</taxon>
        <taxon>Psilocybe</taxon>
    </lineage>
</organism>
<name>A0A8H7XNP9_PSICU</name>
<dbReference type="OrthoDB" id="3265004at2759"/>
<proteinExistence type="predicted"/>
<dbReference type="EMBL" id="JAFIQS010000011">
    <property type="protein sequence ID" value="KAG5164576.1"/>
    <property type="molecule type" value="Genomic_DNA"/>
</dbReference>
<feature type="transmembrane region" description="Helical" evidence="1">
    <location>
        <begin position="72"/>
        <end position="93"/>
    </location>
</feature>
<gene>
    <name evidence="2" type="ORF">JR316_010213</name>
</gene>
<evidence type="ECO:0000256" key="1">
    <source>
        <dbReference type="SAM" id="Phobius"/>
    </source>
</evidence>
<accession>A0A8H7XNP9</accession>
<keyword evidence="1" id="KW-1133">Transmembrane helix</keyword>
<keyword evidence="1" id="KW-0812">Transmembrane</keyword>
<protein>
    <submittedName>
        <fullName evidence="2">Uncharacterized protein</fullName>
    </submittedName>
</protein>
<feature type="transmembrane region" description="Helical" evidence="1">
    <location>
        <begin position="113"/>
        <end position="136"/>
    </location>
</feature>